<protein>
    <submittedName>
        <fullName evidence="4">Tetratricopeptide repeat protein</fullName>
    </submittedName>
</protein>
<accession>A0A7G5C5Z3</accession>
<keyword evidence="2 3" id="KW-0802">TPR repeat</keyword>
<gene>
    <name evidence="4" type="ORF">FPL14_28235</name>
</gene>
<evidence type="ECO:0000256" key="1">
    <source>
        <dbReference type="ARBA" id="ARBA00022737"/>
    </source>
</evidence>
<keyword evidence="5" id="KW-1185">Reference proteome</keyword>
<sequence>MEGMLVNHLFARWMAKRLHRRQKLEQALRWYEKWGVAKMSLDERVDYAGLLHDNDKSEKAVSLLTELLKQQEFPHAYERRAHIYNELGKDEEAIADMNAAIRVDSEPYIYWYTRAIAYHDRGQYEFAVRDFKEALNRREDSKASTYYELGNVYMKLGQFEDAEACYREATADPAKAIPHYYYRQAQALEQMNRTEEAQSVIAEAINLQDQWQRLDDRGAANLKSRTNYSHAAVASFIKGVKDEFGFRLFQSKLYENNGDLMTALSSINQALRSYPQAGELLLRKGNILRQLERFEEAMAILEELKNSNPLWLPVYMELSSVHRSKGQYEEMIQELQAAKRHFPDHTVVRFWLTDALREAGRAEEARMENEELTEIEPDDPLNWKQRAEISIDAERYQDAEDAYSRALQLEESADFYMRRSYSRYMEDRFEEAMLDIQATVKLDESLLKESKTAYALGELYVGMGNWELAEAEYSRALALEPDNPVIYERRARTRFADNRLADALEDCNRGLQIDIMNARLTWLRGLIQYRLDDHEAALVDSLAYAELLPEDSQGHYNLGLIYNHLDRYDEAIASFTKVIELNPFEAQAYLERASILYHHSFDRIRATDDLAQWLLYAGGEKPQGDRFALLNEIRGFDDEMRERAKEQFLQVYGSSRYLS</sequence>
<feature type="repeat" description="TPR" evidence="3">
    <location>
        <begin position="143"/>
        <end position="176"/>
    </location>
</feature>
<dbReference type="InterPro" id="IPR019734">
    <property type="entry name" value="TPR_rpt"/>
</dbReference>
<dbReference type="Pfam" id="PF13432">
    <property type="entry name" value="TPR_16"/>
    <property type="match status" value="3"/>
</dbReference>
<dbReference type="Pfam" id="PF00515">
    <property type="entry name" value="TPR_1"/>
    <property type="match status" value="1"/>
</dbReference>
<dbReference type="KEGG" id="cchl:FPL14_28235"/>
<reference evidence="4 5" key="1">
    <citation type="submission" date="2019-07" db="EMBL/GenBank/DDBJ databases">
        <authorList>
            <person name="Kim J.K."/>
            <person name="Cheong H.-M."/>
            <person name="Choi Y."/>
            <person name="Hwang K.J."/>
            <person name="Lee S."/>
            <person name="Choi C."/>
        </authorList>
    </citation>
    <scope>NUCLEOTIDE SEQUENCE [LARGE SCALE GENOMIC DNA]</scope>
    <source>
        <strain evidence="4 5">KS 22</strain>
    </source>
</reference>
<evidence type="ECO:0000256" key="3">
    <source>
        <dbReference type="PROSITE-ProRule" id="PRU00339"/>
    </source>
</evidence>
<dbReference type="Pfam" id="PF13424">
    <property type="entry name" value="TPR_12"/>
    <property type="match status" value="1"/>
</dbReference>
<evidence type="ECO:0000313" key="5">
    <source>
        <dbReference type="Proteomes" id="UP000515679"/>
    </source>
</evidence>
<dbReference type="PROSITE" id="PS50005">
    <property type="entry name" value="TPR"/>
    <property type="match status" value="4"/>
</dbReference>
<organism evidence="4 5">
    <name type="scientific">Cohnella cholangitidis</name>
    <dbReference type="NCBI Taxonomy" id="2598458"/>
    <lineage>
        <taxon>Bacteria</taxon>
        <taxon>Bacillati</taxon>
        <taxon>Bacillota</taxon>
        <taxon>Bacilli</taxon>
        <taxon>Bacillales</taxon>
        <taxon>Paenibacillaceae</taxon>
        <taxon>Cohnella</taxon>
    </lineage>
</organism>
<dbReference type="InterPro" id="IPR011990">
    <property type="entry name" value="TPR-like_helical_dom_sf"/>
</dbReference>
<feature type="repeat" description="TPR" evidence="3">
    <location>
        <begin position="552"/>
        <end position="585"/>
    </location>
</feature>
<feature type="repeat" description="TPR" evidence="3">
    <location>
        <begin position="450"/>
        <end position="483"/>
    </location>
</feature>
<name>A0A7G5C5Z3_9BACL</name>
<keyword evidence="1" id="KW-0677">Repeat</keyword>
<evidence type="ECO:0000313" key="4">
    <source>
        <dbReference type="EMBL" id="QMV44627.1"/>
    </source>
</evidence>
<dbReference type="Pfam" id="PF13181">
    <property type="entry name" value="TPR_8"/>
    <property type="match status" value="2"/>
</dbReference>
<dbReference type="PANTHER" id="PTHR44858">
    <property type="entry name" value="TETRATRICOPEPTIDE REPEAT PROTEIN 6"/>
    <property type="match status" value="1"/>
</dbReference>
<feature type="repeat" description="TPR" evidence="3">
    <location>
        <begin position="108"/>
        <end position="141"/>
    </location>
</feature>
<dbReference type="Proteomes" id="UP000515679">
    <property type="component" value="Chromosome"/>
</dbReference>
<dbReference type="Gene3D" id="1.25.40.10">
    <property type="entry name" value="Tetratricopeptide repeat domain"/>
    <property type="match status" value="5"/>
</dbReference>
<evidence type="ECO:0000256" key="2">
    <source>
        <dbReference type="ARBA" id="ARBA00022803"/>
    </source>
</evidence>
<dbReference type="SMART" id="SM00028">
    <property type="entry name" value="TPR"/>
    <property type="match status" value="10"/>
</dbReference>
<dbReference type="AlphaFoldDB" id="A0A7G5C5Z3"/>
<dbReference type="InterPro" id="IPR050498">
    <property type="entry name" value="Ycf3"/>
</dbReference>
<dbReference type="PROSITE" id="PS50293">
    <property type="entry name" value="TPR_REGION"/>
    <property type="match status" value="3"/>
</dbReference>
<proteinExistence type="predicted"/>
<dbReference type="EMBL" id="CP041969">
    <property type="protein sequence ID" value="QMV44627.1"/>
    <property type="molecule type" value="Genomic_DNA"/>
</dbReference>
<dbReference type="PANTHER" id="PTHR44858:SF1">
    <property type="entry name" value="UDP-N-ACETYLGLUCOSAMINE--PEPTIDE N-ACETYLGLUCOSAMINYLTRANSFERASE SPINDLY-RELATED"/>
    <property type="match status" value="1"/>
</dbReference>
<dbReference type="SUPFAM" id="SSF48452">
    <property type="entry name" value="TPR-like"/>
    <property type="match status" value="2"/>
</dbReference>